<dbReference type="Proteomes" id="UP000799640">
    <property type="component" value="Unassembled WGS sequence"/>
</dbReference>
<keyword evidence="3" id="KW-1185">Reference proteome</keyword>
<name>A0A6G1HMG0_9PEZI</name>
<reference evidence="2" key="1">
    <citation type="journal article" date="2020" name="Stud. Mycol.">
        <title>101 Dothideomycetes genomes: a test case for predicting lifestyles and emergence of pathogens.</title>
        <authorList>
            <person name="Haridas S."/>
            <person name="Albert R."/>
            <person name="Binder M."/>
            <person name="Bloem J."/>
            <person name="Labutti K."/>
            <person name="Salamov A."/>
            <person name="Andreopoulos B."/>
            <person name="Baker S."/>
            <person name="Barry K."/>
            <person name="Bills G."/>
            <person name="Bluhm B."/>
            <person name="Cannon C."/>
            <person name="Castanera R."/>
            <person name="Culley D."/>
            <person name="Daum C."/>
            <person name="Ezra D."/>
            <person name="Gonzalez J."/>
            <person name="Henrissat B."/>
            <person name="Kuo A."/>
            <person name="Liang C."/>
            <person name="Lipzen A."/>
            <person name="Lutzoni F."/>
            <person name="Magnuson J."/>
            <person name="Mondo S."/>
            <person name="Nolan M."/>
            <person name="Ohm R."/>
            <person name="Pangilinan J."/>
            <person name="Park H.-J."/>
            <person name="Ramirez L."/>
            <person name="Alfaro M."/>
            <person name="Sun H."/>
            <person name="Tritt A."/>
            <person name="Yoshinaga Y."/>
            <person name="Zwiers L.-H."/>
            <person name="Turgeon B."/>
            <person name="Goodwin S."/>
            <person name="Spatafora J."/>
            <person name="Crous P."/>
            <person name="Grigoriev I."/>
        </authorList>
    </citation>
    <scope>NUCLEOTIDE SEQUENCE</scope>
    <source>
        <strain evidence="2">CBS 262.69</strain>
    </source>
</reference>
<protein>
    <submittedName>
        <fullName evidence="2">Uncharacterized protein</fullName>
    </submittedName>
</protein>
<dbReference type="AlphaFoldDB" id="A0A6G1HMG0"/>
<feature type="region of interest" description="Disordered" evidence="1">
    <location>
        <begin position="1"/>
        <end position="21"/>
    </location>
</feature>
<evidence type="ECO:0000313" key="3">
    <source>
        <dbReference type="Proteomes" id="UP000799640"/>
    </source>
</evidence>
<accession>A0A6G1HMG0</accession>
<evidence type="ECO:0000313" key="2">
    <source>
        <dbReference type="EMBL" id="KAF2397046.1"/>
    </source>
</evidence>
<evidence type="ECO:0000256" key="1">
    <source>
        <dbReference type="SAM" id="MobiDB-lite"/>
    </source>
</evidence>
<sequence length="178" mass="19501">MGSGAAASNIPPHQAFHSTSPTPPHPYFSHAFSCTRYPSYPWHSVALSFIIAIAHTVHPDIADCAARLVGSIESAPTLSTEYPNFKPIKAVLRREIRQRQISPEYPASLKPSSAASTPTAISTRLSRCVHAQPLTRNSYIVLQAFNPQPVRLPCHFYAPLAHDPTLCISYLQARSRGC</sequence>
<organism evidence="2 3">
    <name type="scientific">Trichodelitschia bisporula</name>
    <dbReference type="NCBI Taxonomy" id="703511"/>
    <lineage>
        <taxon>Eukaryota</taxon>
        <taxon>Fungi</taxon>
        <taxon>Dikarya</taxon>
        <taxon>Ascomycota</taxon>
        <taxon>Pezizomycotina</taxon>
        <taxon>Dothideomycetes</taxon>
        <taxon>Dothideomycetes incertae sedis</taxon>
        <taxon>Phaeotrichales</taxon>
        <taxon>Phaeotrichaceae</taxon>
        <taxon>Trichodelitschia</taxon>
    </lineage>
</organism>
<gene>
    <name evidence="2" type="ORF">EJ06DRAFT_158697</name>
</gene>
<dbReference type="EMBL" id="ML996704">
    <property type="protein sequence ID" value="KAF2397046.1"/>
    <property type="molecule type" value="Genomic_DNA"/>
</dbReference>
<proteinExistence type="predicted"/>